<proteinExistence type="inferred from homology"/>
<dbReference type="Gene3D" id="3.40.250.10">
    <property type="entry name" value="Rhodanese-like domain"/>
    <property type="match status" value="1"/>
</dbReference>
<dbReference type="GO" id="GO:0002143">
    <property type="term" value="P:tRNA wobble position uridine thiolation"/>
    <property type="evidence" value="ECO:0007669"/>
    <property type="project" value="InterPro"/>
</dbReference>
<dbReference type="GO" id="GO:0005524">
    <property type="term" value="F:ATP binding"/>
    <property type="evidence" value="ECO:0007669"/>
    <property type="project" value="UniProtKB-KW"/>
</dbReference>
<keyword evidence="14" id="KW-0548">Nucleotidyltransferase</keyword>
<gene>
    <name evidence="14" type="ORF">DBV15_06623</name>
</gene>
<dbReference type="InterPro" id="IPR001763">
    <property type="entry name" value="Rhodanese-like_dom"/>
</dbReference>
<dbReference type="PANTHER" id="PTHR10953">
    <property type="entry name" value="UBIQUITIN-ACTIVATING ENZYME E1"/>
    <property type="match status" value="1"/>
</dbReference>
<comment type="caution">
    <text evidence="14">The sequence shown here is derived from an EMBL/GenBank/DDBJ whole genome shotgun (WGS) entry which is preliminary data.</text>
</comment>
<organism evidence="14 15">
    <name type="scientific">Temnothorax longispinosus</name>
    <dbReference type="NCBI Taxonomy" id="300112"/>
    <lineage>
        <taxon>Eukaryota</taxon>
        <taxon>Metazoa</taxon>
        <taxon>Ecdysozoa</taxon>
        <taxon>Arthropoda</taxon>
        <taxon>Hexapoda</taxon>
        <taxon>Insecta</taxon>
        <taxon>Pterygota</taxon>
        <taxon>Neoptera</taxon>
        <taxon>Endopterygota</taxon>
        <taxon>Hymenoptera</taxon>
        <taxon>Apocrita</taxon>
        <taxon>Aculeata</taxon>
        <taxon>Formicoidea</taxon>
        <taxon>Formicidae</taxon>
        <taxon>Myrmicinae</taxon>
        <taxon>Temnothorax</taxon>
    </lineage>
</organism>
<evidence type="ECO:0000256" key="5">
    <source>
        <dbReference type="ARBA" id="ARBA00022723"/>
    </source>
</evidence>
<keyword evidence="12" id="KW-0175">Coiled coil</keyword>
<comment type="cofactor">
    <cofactor evidence="11">
        <name>Zn(2+)</name>
        <dbReference type="ChEBI" id="CHEBI:29105"/>
    </cofactor>
    <text evidence="11">Binds 1 zinc ion per subunit.</text>
</comment>
<dbReference type="Gene3D" id="3.40.50.720">
    <property type="entry name" value="NAD(P)-binding Rossmann-like Domain"/>
    <property type="match status" value="1"/>
</dbReference>
<keyword evidence="2 11" id="KW-0963">Cytoplasm</keyword>
<dbReference type="AlphaFoldDB" id="A0A4S2KPJ0"/>
<dbReference type="GO" id="GO:0032447">
    <property type="term" value="P:protein urmylation"/>
    <property type="evidence" value="ECO:0007669"/>
    <property type="project" value="TreeGrafter"/>
</dbReference>
<dbReference type="PANTHER" id="PTHR10953:SF102">
    <property type="entry name" value="ADENYLYLTRANSFERASE AND SULFURTRANSFERASE MOCS3"/>
    <property type="match status" value="1"/>
</dbReference>
<dbReference type="STRING" id="300112.A0A4S2KPJ0"/>
<dbReference type="FunFam" id="3.40.50.720:FF:000033">
    <property type="entry name" value="Adenylyltransferase and sulfurtransferase MOCS3"/>
    <property type="match status" value="1"/>
</dbReference>
<keyword evidence="10 11" id="KW-0511">Multifunctional enzyme</keyword>
<dbReference type="UniPathway" id="UPA00988"/>
<feature type="coiled-coil region" evidence="12">
    <location>
        <begin position="10"/>
        <end position="37"/>
    </location>
</feature>
<dbReference type="GO" id="GO:0005829">
    <property type="term" value="C:cytosol"/>
    <property type="evidence" value="ECO:0007669"/>
    <property type="project" value="UniProtKB-SubCell"/>
</dbReference>
<dbReference type="EMBL" id="QBLH01002093">
    <property type="protein sequence ID" value="TGZ49847.1"/>
    <property type="molecule type" value="Genomic_DNA"/>
</dbReference>
<evidence type="ECO:0000256" key="1">
    <source>
        <dbReference type="ARBA" id="ARBA00004514"/>
    </source>
</evidence>
<feature type="binding site" evidence="11">
    <location>
        <position position="213"/>
    </location>
    <ligand>
        <name>Zn(2+)</name>
        <dbReference type="ChEBI" id="CHEBI:29105"/>
    </ligand>
</feature>
<evidence type="ECO:0000313" key="15">
    <source>
        <dbReference type="Proteomes" id="UP000310200"/>
    </source>
</evidence>
<feature type="binding site" evidence="11">
    <location>
        <position position="83"/>
    </location>
    <ligand>
        <name>ATP</name>
        <dbReference type="ChEBI" id="CHEBI:30616"/>
    </ligand>
</feature>
<comment type="subcellular location">
    <subcellularLocation>
        <location evidence="1">Cytoplasm</location>
        <location evidence="1">Cytosol</location>
    </subcellularLocation>
</comment>
<dbReference type="InterPro" id="IPR028885">
    <property type="entry name" value="MOCS3/Uba4"/>
</dbReference>
<evidence type="ECO:0000256" key="7">
    <source>
        <dbReference type="ARBA" id="ARBA00022833"/>
    </source>
</evidence>
<feature type="binding site" evidence="11">
    <location>
        <begin position="111"/>
        <end position="115"/>
    </location>
    <ligand>
        <name>ATP</name>
        <dbReference type="ChEBI" id="CHEBI:30616"/>
    </ligand>
</feature>
<keyword evidence="9 11" id="KW-0501">Molybdenum cofactor biosynthesis</keyword>
<dbReference type="SUPFAM" id="SSF69572">
    <property type="entry name" value="Activating enzymes of the ubiquitin-like proteins"/>
    <property type="match status" value="1"/>
</dbReference>
<dbReference type="GO" id="GO:0070566">
    <property type="term" value="F:adenylyltransferase activity"/>
    <property type="evidence" value="ECO:0007669"/>
    <property type="project" value="InterPro"/>
</dbReference>
<evidence type="ECO:0000256" key="10">
    <source>
        <dbReference type="ARBA" id="ARBA00023268"/>
    </source>
</evidence>
<dbReference type="GO" id="GO:0004792">
    <property type="term" value="F:thiosulfate-cyanide sulfurtransferase activity"/>
    <property type="evidence" value="ECO:0007669"/>
    <property type="project" value="TreeGrafter"/>
</dbReference>
<feature type="active site" description="Cysteine persulfide intermediate; for sulfurtransferase activity" evidence="11">
    <location>
        <position position="432"/>
    </location>
</feature>
<keyword evidence="7 11" id="KW-0862">Zinc</keyword>
<dbReference type="InterPro" id="IPR045886">
    <property type="entry name" value="ThiF/MoeB/HesA"/>
</dbReference>
<keyword evidence="8 11" id="KW-0067">ATP-binding</keyword>
<feature type="binding site" evidence="11">
    <location>
        <begin position="172"/>
        <end position="173"/>
    </location>
    <ligand>
        <name>ATP</name>
        <dbReference type="ChEBI" id="CHEBI:30616"/>
    </ligand>
</feature>
<dbReference type="InterPro" id="IPR035985">
    <property type="entry name" value="Ubiquitin-activating_enz"/>
</dbReference>
<dbReference type="Pfam" id="PF00581">
    <property type="entry name" value="Rhodanese"/>
    <property type="match status" value="1"/>
</dbReference>
<feature type="domain" description="Rhodanese" evidence="13">
    <location>
        <begin position="372"/>
        <end position="475"/>
    </location>
</feature>
<feature type="binding site" evidence="11">
    <location>
        <position position="216"/>
    </location>
    <ligand>
        <name>Zn(2+)</name>
        <dbReference type="ChEBI" id="CHEBI:29105"/>
    </ligand>
</feature>
<feature type="binding site" evidence="11">
    <location>
        <position position="324"/>
    </location>
    <ligand>
        <name>Zn(2+)</name>
        <dbReference type="ChEBI" id="CHEBI:29105"/>
    </ligand>
</feature>
<evidence type="ECO:0000256" key="8">
    <source>
        <dbReference type="ARBA" id="ARBA00022840"/>
    </source>
</evidence>
<evidence type="ECO:0000256" key="12">
    <source>
        <dbReference type="SAM" id="Coils"/>
    </source>
</evidence>
<feature type="binding site" evidence="11">
    <location>
        <position position="104"/>
    </location>
    <ligand>
        <name>ATP</name>
        <dbReference type="ChEBI" id="CHEBI:30616"/>
    </ligand>
</feature>
<keyword evidence="3 11" id="KW-0808">Transferase</keyword>
<dbReference type="FunFam" id="3.40.250.10:FF:000014">
    <property type="entry name" value="Adenylyltransferase and sulfurtransferase MOCS3"/>
    <property type="match status" value="1"/>
</dbReference>
<dbReference type="PROSITE" id="PS50206">
    <property type="entry name" value="RHODANESE_3"/>
    <property type="match status" value="1"/>
</dbReference>
<comment type="similarity">
    <text evidence="11">In the N-terminal section; belongs to the HesA/MoeB/ThiF family. UBA4 subfamily.</text>
</comment>
<evidence type="ECO:0000259" key="13">
    <source>
        <dbReference type="PROSITE" id="PS50206"/>
    </source>
</evidence>
<evidence type="ECO:0000256" key="11">
    <source>
        <dbReference type="HAMAP-Rule" id="MF_03049"/>
    </source>
</evidence>
<evidence type="ECO:0000256" key="6">
    <source>
        <dbReference type="ARBA" id="ARBA00022741"/>
    </source>
</evidence>
<feature type="binding site" evidence="11">
    <location>
        <position position="321"/>
    </location>
    <ligand>
        <name>Zn(2+)</name>
        <dbReference type="ChEBI" id="CHEBI:29105"/>
    </ligand>
</feature>
<dbReference type="Pfam" id="PF00899">
    <property type="entry name" value="ThiF"/>
    <property type="match status" value="1"/>
</dbReference>
<evidence type="ECO:0000256" key="4">
    <source>
        <dbReference type="ARBA" id="ARBA00022694"/>
    </source>
</evidence>
<keyword evidence="6 11" id="KW-0547">Nucleotide-binding</keyword>
<dbReference type="InterPro" id="IPR000594">
    <property type="entry name" value="ThiF_NAD_FAD-bd"/>
</dbReference>
<reference evidence="14 15" key="1">
    <citation type="journal article" date="2019" name="Philos. Trans. R. Soc. Lond., B, Biol. Sci.">
        <title>Ant behaviour and brain gene expression of defending hosts depend on the ecological success of the intruding social parasite.</title>
        <authorList>
            <person name="Kaur R."/>
            <person name="Stoldt M."/>
            <person name="Jongepier E."/>
            <person name="Feldmeyer B."/>
            <person name="Menzel F."/>
            <person name="Bornberg-Bauer E."/>
            <person name="Foitzik S."/>
        </authorList>
    </citation>
    <scope>NUCLEOTIDE SEQUENCE [LARGE SCALE GENOMIC DNA]</scope>
    <source>
        <tissue evidence="14">Whole body</tissue>
    </source>
</reference>
<dbReference type="EC" id="2.8.1.-" evidence="11"/>
<dbReference type="GO" id="GO:0006777">
    <property type="term" value="P:Mo-molybdopterin cofactor biosynthetic process"/>
    <property type="evidence" value="ECO:0007669"/>
    <property type="project" value="UniProtKB-UniRule"/>
</dbReference>
<keyword evidence="15" id="KW-1185">Reference proteome</keyword>
<accession>A0A4S2KPJ0</accession>
<comment type="pathway">
    <text evidence="11">tRNA modification; 5-methoxycarbonylmethyl-2-thiouridine-tRNA biosynthesis.</text>
</comment>
<evidence type="ECO:0000256" key="9">
    <source>
        <dbReference type="ARBA" id="ARBA00023150"/>
    </source>
</evidence>
<keyword evidence="5 11" id="KW-0479">Metal-binding</keyword>
<evidence type="ECO:0000256" key="3">
    <source>
        <dbReference type="ARBA" id="ARBA00022679"/>
    </source>
</evidence>
<dbReference type="SMART" id="SM00450">
    <property type="entry name" value="RHOD"/>
    <property type="match status" value="1"/>
</dbReference>
<protein>
    <recommendedName>
        <fullName evidence="11">Adenylyltransferase and sulfurtransferase MOCS3 homolog</fullName>
    </recommendedName>
    <alternativeName>
        <fullName evidence="11">UBA4 homolog</fullName>
    </alternativeName>
    <alternativeName>
        <fullName evidence="11">Ubiquitin-like protein activator 4 homolog</fullName>
    </alternativeName>
    <domain>
        <recommendedName>
            <fullName evidence="11">Adenylyltransferase</fullName>
            <ecNumber evidence="11">2.7.7.-</ecNumber>
        </recommendedName>
    </domain>
    <domain>
        <recommendedName>
            <fullName evidence="11">Sulfurtransferase</fullName>
            <ecNumber evidence="11">2.8.1.-</ecNumber>
        </recommendedName>
    </domain>
</protein>
<evidence type="ECO:0000256" key="2">
    <source>
        <dbReference type="ARBA" id="ARBA00022490"/>
    </source>
</evidence>
<dbReference type="EC" id="2.7.7.-" evidence="11"/>
<dbReference type="GO" id="GO:0046872">
    <property type="term" value="F:metal ion binding"/>
    <property type="evidence" value="ECO:0007669"/>
    <property type="project" value="UniProtKB-KW"/>
</dbReference>
<dbReference type="GO" id="GO:0042292">
    <property type="term" value="F:URM1 activating enzyme activity"/>
    <property type="evidence" value="ECO:0007669"/>
    <property type="project" value="TreeGrafter"/>
</dbReference>
<feature type="binding site" evidence="11">
    <location>
        <position position="128"/>
    </location>
    <ligand>
        <name>ATP</name>
        <dbReference type="ChEBI" id="CHEBI:30616"/>
    </ligand>
</feature>
<dbReference type="HAMAP" id="MF_03049">
    <property type="entry name" value="MOCS3_Uba4"/>
    <property type="match status" value="1"/>
</dbReference>
<keyword evidence="4 11" id="KW-0819">tRNA processing</keyword>
<dbReference type="CDD" id="cd00757">
    <property type="entry name" value="ThiF_MoeB_HesA_family"/>
    <property type="match status" value="1"/>
</dbReference>
<comment type="function">
    <text evidence="11">Plays a central role in 2-thiolation of mcm(5)S(2)U at tRNA wobble positions of cytosolic tRNA(Lys), tRNA(Glu) and tRNA(Gln). Acts by mediating the C-terminal thiocarboxylation of the sulfur carrier URM1. Its N-terminus first activates URM1 as acyl-adenylate (-COAMP), then the persulfide sulfur on the catalytic cysteine is transferred to URM1 to form thiocarboxylation (-COSH) of its C-terminus. The reaction probably involves hydrogen sulfide that is generated from the persulfide intermediate and that acts as nucleophile towards URM1. Subsequently, a transient disulfide bond is formed. Does not use thiosulfate as sulfur donor; NFS1 probably acting as a sulfur donor for thiocarboxylation reactions.</text>
</comment>
<dbReference type="InterPro" id="IPR036873">
    <property type="entry name" value="Rhodanese-like_dom_sf"/>
</dbReference>
<feature type="active site" description="Glycyl thioester intermediate; for adenylyltransferase activity" evidence="11">
    <location>
        <position position="230"/>
    </location>
</feature>
<dbReference type="Proteomes" id="UP000310200">
    <property type="component" value="Unassembled WGS sequence"/>
</dbReference>
<name>A0A4S2KPJ0_9HYME</name>
<evidence type="ECO:0000313" key="14">
    <source>
        <dbReference type="EMBL" id="TGZ49847.1"/>
    </source>
</evidence>
<sequence>MDNILTDTREDELVAEITKLRELLHTKEAELACLRRKKQVVQEHGLSNDEICRYSRQLFLTEVGVKGQKKIKDSSVLIVGAGGLGCPSALYLTCAGVGHIGIVDYDDVEINNLHRQFLYPETSIGTAKVIAAAESLNRLNSFVKVTPYKIQLDSKNALDIIRNYDIVIDATDNAATRYLLNDACVLSGKPLVSGSALRFEGHLSVFNYKNGPCYRCIFPKPPPPETVTNCGDGGVLGAGKALSPISIFISIYSQIYTIILLFLGFSHCRIPAVGTIGVLQALETLKIILDMPDVISGRLLLFDGMETKFHNVRLRPKMTDCAICGEHRVIHELIDYEKFCGAKANDKDPNLNLLRKEERISVEEYNQIVKIDSKPHILIDVRSPEEYQICHIQNSINIPLPQLSKDYNLQLINDNVKKAQEDHHSVDLYLLCRRGNDSQKAAQYLKKMFTEDTLKIRDIIGGIHAWSNKIDPKFPKY</sequence>